<dbReference type="SUPFAM" id="SSF53335">
    <property type="entry name" value="S-adenosyl-L-methionine-dependent methyltransferases"/>
    <property type="match status" value="1"/>
</dbReference>
<name>A0ABV2EEN2_9CAUL</name>
<dbReference type="RefSeq" id="WP_354297159.1">
    <property type="nucleotide sequence ID" value="NZ_JBEPLU010000001.1"/>
</dbReference>
<evidence type="ECO:0000259" key="8">
    <source>
        <dbReference type="Pfam" id="PF02384"/>
    </source>
</evidence>
<gene>
    <name evidence="9" type="ORF">ABID41_000584</name>
</gene>
<evidence type="ECO:0000256" key="7">
    <source>
        <dbReference type="ARBA" id="ARBA00047942"/>
    </source>
</evidence>
<proteinExistence type="inferred from homology"/>
<reference evidence="9 10" key="1">
    <citation type="submission" date="2024-06" db="EMBL/GenBank/DDBJ databases">
        <title>Genomic Encyclopedia of Type Strains, Phase IV (KMG-IV): sequencing the most valuable type-strain genomes for metagenomic binning, comparative biology and taxonomic classification.</title>
        <authorList>
            <person name="Goeker M."/>
        </authorList>
    </citation>
    <scope>NUCLEOTIDE SEQUENCE [LARGE SCALE GENOMIC DNA]</scope>
    <source>
        <strain evidence="9 10">DSM 17809</strain>
    </source>
</reference>
<comment type="caution">
    <text evidence="9">The sequence shown here is derived from an EMBL/GenBank/DDBJ whole genome shotgun (WGS) entry which is preliminary data.</text>
</comment>
<keyword evidence="5" id="KW-0949">S-adenosyl-L-methionine</keyword>
<dbReference type="InterPro" id="IPR051537">
    <property type="entry name" value="DNA_Adenine_Mtase"/>
</dbReference>
<dbReference type="Pfam" id="PF02384">
    <property type="entry name" value="N6_Mtase"/>
    <property type="match status" value="1"/>
</dbReference>
<accession>A0ABV2EEN2</accession>
<dbReference type="EMBL" id="JBEPLU010000001">
    <property type="protein sequence ID" value="MET3525489.1"/>
    <property type="molecule type" value="Genomic_DNA"/>
</dbReference>
<comment type="catalytic activity">
    <reaction evidence="7">
        <text>a 2'-deoxyadenosine in DNA + S-adenosyl-L-methionine = an N(6)-methyl-2'-deoxyadenosine in DNA + S-adenosyl-L-homocysteine + H(+)</text>
        <dbReference type="Rhea" id="RHEA:15197"/>
        <dbReference type="Rhea" id="RHEA-COMP:12418"/>
        <dbReference type="Rhea" id="RHEA-COMP:12419"/>
        <dbReference type="ChEBI" id="CHEBI:15378"/>
        <dbReference type="ChEBI" id="CHEBI:57856"/>
        <dbReference type="ChEBI" id="CHEBI:59789"/>
        <dbReference type="ChEBI" id="CHEBI:90615"/>
        <dbReference type="ChEBI" id="CHEBI:90616"/>
        <dbReference type="EC" id="2.1.1.72"/>
    </reaction>
</comment>
<dbReference type="PANTHER" id="PTHR42933:SF3">
    <property type="entry name" value="TYPE I RESTRICTION ENZYME MJAVIII METHYLASE SUBUNIT"/>
    <property type="match status" value="1"/>
</dbReference>
<evidence type="ECO:0000313" key="9">
    <source>
        <dbReference type="EMBL" id="MET3525489.1"/>
    </source>
</evidence>
<dbReference type="Gene3D" id="3.40.50.150">
    <property type="entry name" value="Vaccinia Virus protein VP39"/>
    <property type="match status" value="1"/>
</dbReference>
<dbReference type="InterPro" id="IPR002052">
    <property type="entry name" value="DNA_methylase_N6_adenine_CS"/>
</dbReference>
<evidence type="ECO:0000313" key="10">
    <source>
        <dbReference type="Proteomes" id="UP001549110"/>
    </source>
</evidence>
<dbReference type="PROSITE" id="PS00092">
    <property type="entry name" value="N6_MTASE"/>
    <property type="match status" value="1"/>
</dbReference>
<dbReference type="GO" id="GO:0032259">
    <property type="term" value="P:methylation"/>
    <property type="evidence" value="ECO:0007669"/>
    <property type="project" value="UniProtKB-KW"/>
</dbReference>
<dbReference type="Proteomes" id="UP001549110">
    <property type="component" value="Unassembled WGS sequence"/>
</dbReference>
<keyword evidence="6" id="KW-0680">Restriction system</keyword>
<organism evidence="9 10">
    <name type="scientific">Phenylobacterium koreense</name>
    <dbReference type="NCBI Taxonomy" id="266125"/>
    <lineage>
        <taxon>Bacteria</taxon>
        <taxon>Pseudomonadati</taxon>
        <taxon>Pseudomonadota</taxon>
        <taxon>Alphaproteobacteria</taxon>
        <taxon>Caulobacterales</taxon>
        <taxon>Caulobacteraceae</taxon>
        <taxon>Phenylobacterium</taxon>
    </lineage>
</organism>
<feature type="domain" description="DNA methylase adenine-specific" evidence="8">
    <location>
        <begin position="3"/>
        <end position="309"/>
    </location>
</feature>
<dbReference type="InterPro" id="IPR029063">
    <property type="entry name" value="SAM-dependent_MTases_sf"/>
</dbReference>
<evidence type="ECO:0000256" key="1">
    <source>
        <dbReference type="ARBA" id="ARBA00006594"/>
    </source>
</evidence>
<dbReference type="InterPro" id="IPR003356">
    <property type="entry name" value="DNA_methylase_A-5"/>
</dbReference>
<evidence type="ECO:0000256" key="5">
    <source>
        <dbReference type="ARBA" id="ARBA00022691"/>
    </source>
</evidence>
<dbReference type="GO" id="GO:0009007">
    <property type="term" value="F:site-specific DNA-methyltransferase (adenine-specific) activity"/>
    <property type="evidence" value="ECO:0007669"/>
    <property type="project" value="UniProtKB-EC"/>
</dbReference>
<dbReference type="PRINTS" id="PR00507">
    <property type="entry name" value="N12N6MTFRASE"/>
</dbReference>
<dbReference type="PANTHER" id="PTHR42933">
    <property type="entry name" value="SLR6095 PROTEIN"/>
    <property type="match status" value="1"/>
</dbReference>
<protein>
    <recommendedName>
        <fullName evidence="2">site-specific DNA-methyltransferase (adenine-specific)</fullName>
        <ecNumber evidence="2">2.1.1.72</ecNumber>
    </recommendedName>
</protein>
<evidence type="ECO:0000256" key="4">
    <source>
        <dbReference type="ARBA" id="ARBA00022679"/>
    </source>
</evidence>
<keyword evidence="3 9" id="KW-0489">Methyltransferase</keyword>
<evidence type="ECO:0000256" key="3">
    <source>
        <dbReference type="ARBA" id="ARBA00022603"/>
    </source>
</evidence>
<dbReference type="EC" id="2.1.1.72" evidence="2"/>
<evidence type="ECO:0000256" key="2">
    <source>
        <dbReference type="ARBA" id="ARBA00011900"/>
    </source>
</evidence>
<keyword evidence="10" id="KW-1185">Reference proteome</keyword>
<comment type="similarity">
    <text evidence="1">Belongs to the N(4)/N(6)-methyltransferase family.</text>
</comment>
<keyword evidence="4 9" id="KW-0808">Transferase</keyword>
<evidence type="ECO:0000256" key="6">
    <source>
        <dbReference type="ARBA" id="ARBA00022747"/>
    </source>
</evidence>
<sequence>MPEDELGNGYEYLIKKFADDSGHTAQEFYTNRTLVHLMAQMLEPQPGESIYDPTCGTGGMLISCLAEVKRRGGDIRTTGLYGQELITITAAIARMNLVIHGVDDFHIASGNTLAAPAFVQGDRLRTFDVVLANPPYSIKKWNRGAWEQDAWGRNFLGTPPQGRADYAFFQHILSSMDPQTGRCAILFPHGVLFRNEEAEMRRRLVASDRVECVLGLGPGLFYNSPMEACVVICRSRKPAERQGRILFIDAVAEIARERAQSFLRPEHQARVLSAYHAFADDPGFAAVADVADVLAADGNLSIARYVKRPKAAAVAGGTTLAATWAAFDEDGRDFWSGMDALVDMLDGLTPVEDADA</sequence>